<keyword evidence="3" id="KW-1185">Reference proteome</keyword>
<keyword evidence="1" id="KW-1133">Transmembrane helix</keyword>
<gene>
    <name evidence="2" type="ORF">DKX38_004409</name>
</gene>
<accession>A0A5N5NA07</accession>
<comment type="caution">
    <text evidence="2">The sequence shown here is derived from an EMBL/GenBank/DDBJ whole genome shotgun (WGS) entry which is preliminary data.</text>
</comment>
<sequence length="101" mass="11257">MESLQPELQKSPSYLSSAPACVLLYKSMFQSNVFCITRNMASKRFLCFWNVFLIVILLLSSATGSRDLSKIAEPRMILEKAINPQNGPPWEGNYKAAPSNG</sequence>
<keyword evidence="1" id="KW-0812">Transmembrane</keyword>
<reference evidence="3" key="1">
    <citation type="journal article" date="2019" name="Gigascience">
        <title>De novo genome assembly of the endangered Acer yangbiense, a plant species with extremely small populations endemic to Yunnan Province, China.</title>
        <authorList>
            <person name="Yang J."/>
            <person name="Wariss H.M."/>
            <person name="Tao L."/>
            <person name="Zhang R."/>
            <person name="Yun Q."/>
            <person name="Hollingsworth P."/>
            <person name="Dao Z."/>
            <person name="Luo G."/>
            <person name="Guo H."/>
            <person name="Ma Y."/>
            <person name="Sun W."/>
        </authorList>
    </citation>
    <scope>NUCLEOTIDE SEQUENCE [LARGE SCALE GENOMIC DNA]</scope>
    <source>
        <strain evidence="3">cv. br00</strain>
    </source>
</reference>
<dbReference type="Proteomes" id="UP000326939">
    <property type="component" value="Chromosome 3"/>
</dbReference>
<feature type="transmembrane region" description="Helical" evidence="1">
    <location>
        <begin position="46"/>
        <end position="64"/>
    </location>
</feature>
<dbReference type="AlphaFoldDB" id="A0A5N5NA07"/>
<evidence type="ECO:0000313" key="3">
    <source>
        <dbReference type="Proteomes" id="UP000326939"/>
    </source>
</evidence>
<name>A0A5N5NA07_9ROSI</name>
<evidence type="ECO:0000256" key="1">
    <source>
        <dbReference type="SAM" id="Phobius"/>
    </source>
</evidence>
<proteinExistence type="predicted"/>
<keyword evidence="1" id="KW-0472">Membrane</keyword>
<organism evidence="2 3">
    <name type="scientific">Salix brachista</name>
    <dbReference type="NCBI Taxonomy" id="2182728"/>
    <lineage>
        <taxon>Eukaryota</taxon>
        <taxon>Viridiplantae</taxon>
        <taxon>Streptophyta</taxon>
        <taxon>Embryophyta</taxon>
        <taxon>Tracheophyta</taxon>
        <taxon>Spermatophyta</taxon>
        <taxon>Magnoliopsida</taxon>
        <taxon>eudicotyledons</taxon>
        <taxon>Gunneridae</taxon>
        <taxon>Pentapetalae</taxon>
        <taxon>rosids</taxon>
        <taxon>fabids</taxon>
        <taxon>Malpighiales</taxon>
        <taxon>Salicaceae</taxon>
        <taxon>Saliceae</taxon>
        <taxon>Salix</taxon>
    </lineage>
</organism>
<dbReference type="EMBL" id="VDCV01000003">
    <property type="protein sequence ID" value="KAB5564355.1"/>
    <property type="molecule type" value="Genomic_DNA"/>
</dbReference>
<protein>
    <submittedName>
        <fullName evidence="2">Uncharacterized protein</fullName>
    </submittedName>
</protein>
<evidence type="ECO:0000313" key="2">
    <source>
        <dbReference type="EMBL" id="KAB5564355.1"/>
    </source>
</evidence>